<gene>
    <name evidence="1" type="ORF">KIW84_065030</name>
</gene>
<dbReference type="EMBL" id="JAMSHJ010000006">
    <property type="protein sequence ID" value="KAI5399928.1"/>
    <property type="molecule type" value="Genomic_DNA"/>
</dbReference>
<organism evidence="1 2">
    <name type="scientific">Pisum sativum</name>
    <name type="common">Garden pea</name>
    <name type="synonym">Lathyrus oleraceus</name>
    <dbReference type="NCBI Taxonomy" id="3888"/>
    <lineage>
        <taxon>Eukaryota</taxon>
        <taxon>Viridiplantae</taxon>
        <taxon>Streptophyta</taxon>
        <taxon>Embryophyta</taxon>
        <taxon>Tracheophyta</taxon>
        <taxon>Spermatophyta</taxon>
        <taxon>Magnoliopsida</taxon>
        <taxon>eudicotyledons</taxon>
        <taxon>Gunneridae</taxon>
        <taxon>Pentapetalae</taxon>
        <taxon>rosids</taxon>
        <taxon>fabids</taxon>
        <taxon>Fabales</taxon>
        <taxon>Fabaceae</taxon>
        <taxon>Papilionoideae</taxon>
        <taxon>50 kb inversion clade</taxon>
        <taxon>NPAAA clade</taxon>
        <taxon>Hologalegina</taxon>
        <taxon>IRL clade</taxon>
        <taxon>Fabeae</taxon>
        <taxon>Lathyrus</taxon>
    </lineage>
</organism>
<protein>
    <submittedName>
        <fullName evidence="1">Uncharacterized protein</fullName>
    </submittedName>
</protein>
<comment type="caution">
    <text evidence="1">The sequence shown here is derived from an EMBL/GenBank/DDBJ whole genome shotgun (WGS) entry which is preliminary data.</text>
</comment>
<keyword evidence="2" id="KW-1185">Reference proteome</keyword>
<dbReference type="Proteomes" id="UP001058974">
    <property type="component" value="Chromosome 6"/>
</dbReference>
<evidence type="ECO:0000313" key="1">
    <source>
        <dbReference type="EMBL" id="KAI5399928.1"/>
    </source>
</evidence>
<dbReference type="AlphaFoldDB" id="A0A9D4WBU3"/>
<evidence type="ECO:0000313" key="2">
    <source>
        <dbReference type="Proteomes" id="UP001058974"/>
    </source>
</evidence>
<proteinExistence type="predicted"/>
<reference evidence="1 2" key="1">
    <citation type="journal article" date="2022" name="Nat. Genet.">
        <title>Improved pea reference genome and pan-genome highlight genomic features and evolutionary characteristics.</title>
        <authorList>
            <person name="Yang T."/>
            <person name="Liu R."/>
            <person name="Luo Y."/>
            <person name="Hu S."/>
            <person name="Wang D."/>
            <person name="Wang C."/>
            <person name="Pandey M.K."/>
            <person name="Ge S."/>
            <person name="Xu Q."/>
            <person name="Li N."/>
            <person name="Li G."/>
            <person name="Huang Y."/>
            <person name="Saxena R.K."/>
            <person name="Ji Y."/>
            <person name="Li M."/>
            <person name="Yan X."/>
            <person name="He Y."/>
            <person name="Liu Y."/>
            <person name="Wang X."/>
            <person name="Xiang C."/>
            <person name="Varshney R.K."/>
            <person name="Ding H."/>
            <person name="Gao S."/>
            <person name="Zong X."/>
        </authorList>
    </citation>
    <scope>NUCLEOTIDE SEQUENCE [LARGE SCALE GENOMIC DNA]</scope>
    <source>
        <strain evidence="1 2">cv. Zhongwan 6</strain>
    </source>
</reference>
<dbReference type="Gramene" id="Psat06G0503000-T1">
    <property type="protein sequence ID" value="KAI5399928.1"/>
    <property type="gene ID" value="KIW84_065030"/>
</dbReference>
<sequence length="88" mass="9865">MQRDRVAVMIRARTNDVKDSHVWARRVSPTGSLRCCCVLLIAIMGKEKAQVNIVVVGHVDSDEKPTSNEETNKVVVVVENKTDEMNMI</sequence>
<accession>A0A9D4WBU3</accession>
<name>A0A9D4WBU3_PEA</name>